<dbReference type="EMBL" id="KE504211">
    <property type="protein sequence ID" value="EPS95245.1"/>
    <property type="molecule type" value="Genomic_DNA"/>
</dbReference>
<proteinExistence type="predicted"/>
<sequence>MAQQTAKETQVNSMSAAVNLDALPDPWRRSPKLPSAQELGMGEAVSPRQEDSQRGTDAAPASQEAATPSGVEEEAQHDPPPHPPIMSRMMPQPEARRKRKAKAQAARGRTESPDSSDIDGEPLTSPCPPPRASNYLSKRKRVTQDVGLDQSRQGVSTVVHDAPATAPPAARVTKPTGPTPATYGWMTRQATPGPSNATRDNSLPYDLRRDAPFVGHRPSINGIFDATVPPFTQMLPLSAPTRGLDYNRQQSAGPHTYGHPAANDLHSAGGQQTEFLHPSGLLTSSHAHGIHTHEGHTERGDRPLEPTENAPGDMADWNVSKLLDHDARVANAIHSQRYAPTTFQPDAQTPARRTHGVAPLGSAFPRYQEAYGPERPVEVNLFQDPRFDGRGWQAAPPGMYGAHAQHAPAPFTTEAAPHRAREGNELRLRPVSTPFPRVWSPDRMDVDERSTPHLRRENLSHRPTTTAPLRTNVAPRQATPYPQYAAERPHRGLQPNPMHTPIPRYARPTTTAHVNTSLREHARTHGDAYRTGPAPPTAPTQTHERQATRPPQQPPAAQGTPEPDLMDDEDAIETTQIPDGSWREIQGKMPYWQLEGLTDSMAQAWKDLGAPRCLVATAGQGACNPDDGPRRELQKATIMKVFGFTPRIVQAQAKTPGGKRNDDPPCNLVRASYWEDINRLLEAKCVSVRGGPTLFFFPVDAPFPSLMAVYGKPEAFDESGPQLTRAIRNRLYKPLYYDRITAIFQRMLELPKTPPTDLSPNDLAGILLNSISTREVNRTWKGQNVPLVVIYCDVPTTDEDTWYAIRAIFRSARLGTSITGQPVLYTQPLKCGTCRGVDHDTTICYLPSLMNWYGPVAGSRHEDDATDETPQTHNDQRGKRGFGGRGRGAKRGQGRRGGER</sequence>
<dbReference type="HOGENOM" id="CLU_321840_0_0_1"/>
<feature type="compositionally biased region" description="Low complexity" evidence="1">
    <location>
        <begin position="157"/>
        <end position="176"/>
    </location>
</feature>
<protein>
    <submittedName>
        <fullName evidence="2">Uncharacterized protein</fullName>
    </submittedName>
</protein>
<feature type="region of interest" description="Disordered" evidence="1">
    <location>
        <begin position="1"/>
        <end position="203"/>
    </location>
</feature>
<dbReference type="AlphaFoldDB" id="S8F0C0"/>
<name>S8F0C0_FOMSC</name>
<evidence type="ECO:0000256" key="1">
    <source>
        <dbReference type="SAM" id="MobiDB-lite"/>
    </source>
</evidence>
<keyword evidence="3" id="KW-1185">Reference proteome</keyword>
<accession>S8F0C0</accession>
<feature type="compositionally biased region" description="Basic and acidic residues" evidence="1">
    <location>
        <begin position="291"/>
        <end position="305"/>
    </location>
</feature>
<feature type="region of interest" description="Disordered" evidence="1">
    <location>
        <begin position="285"/>
        <end position="309"/>
    </location>
</feature>
<dbReference type="OrthoDB" id="2758679at2759"/>
<gene>
    <name evidence="2" type="ORF">FOMPIDRAFT_116943</name>
</gene>
<dbReference type="InParanoid" id="S8F0C0"/>
<feature type="compositionally biased region" description="Polar residues" evidence="1">
    <location>
        <begin position="1"/>
        <end position="16"/>
    </location>
</feature>
<feature type="region of interest" description="Disordered" evidence="1">
    <location>
        <begin position="857"/>
        <end position="900"/>
    </location>
</feature>
<feature type="region of interest" description="Disordered" evidence="1">
    <location>
        <begin position="442"/>
        <end position="506"/>
    </location>
</feature>
<feature type="compositionally biased region" description="Basic and acidic residues" evidence="1">
    <location>
        <begin position="442"/>
        <end position="460"/>
    </location>
</feature>
<organism evidence="2 3">
    <name type="scientific">Fomitopsis schrenkii</name>
    <name type="common">Brown rot fungus</name>
    <dbReference type="NCBI Taxonomy" id="2126942"/>
    <lineage>
        <taxon>Eukaryota</taxon>
        <taxon>Fungi</taxon>
        <taxon>Dikarya</taxon>
        <taxon>Basidiomycota</taxon>
        <taxon>Agaricomycotina</taxon>
        <taxon>Agaricomycetes</taxon>
        <taxon>Polyporales</taxon>
        <taxon>Fomitopsis</taxon>
    </lineage>
</organism>
<reference evidence="2 3" key="1">
    <citation type="journal article" date="2012" name="Science">
        <title>The Paleozoic origin of enzymatic lignin decomposition reconstructed from 31 fungal genomes.</title>
        <authorList>
            <person name="Floudas D."/>
            <person name="Binder M."/>
            <person name="Riley R."/>
            <person name="Barry K."/>
            <person name="Blanchette R.A."/>
            <person name="Henrissat B."/>
            <person name="Martinez A.T."/>
            <person name="Otillar R."/>
            <person name="Spatafora J.W."/>
            <person name="Yadav J.S."/>
            <person name="Aerts A."/>
            <person name="Benoit I."/>
            <person name="Boyd A."/>
            <person name="Carlson A."/>
            <person name="Copeland A."/>
            <person name="Coutinho P.M."/>
            <person name="de Vries R.P."/>
            <person name="Ferreira P."/>
            <person name="Findley K."/>
            <person name="Foster B."/>
            <person name="Gaskell J."/>
            <person name="Glotzer D."/>
            <person name="Gorecki P."/>
            <person name="Heitman J."/>
            <person name="Hesse C."/>
            <person name="Hori C."/>
            <person name="Igarashi K."/>
            <person name="Jurgens J.A."/>
            <person name="Kallen N."/>
            <person name="Kersten P."/>
            <person name="Kohler A."/>
            <person name="Kuees U."/>
            <person name="Kumar T.K.A."/>
            <person name="Kuo A."/>
            <person name="LaButti K."/>
            <person name="Larrondo L.F."/>
            <person name="Lindquist E."/>
            <person name="Ling A."/>
            <person name="Lombard V."/>
            <person name="Lucas S."/>
            <person name="Lundell T."/>
            <person name="Martin R."/>
            <person name="McLaughlin D.J."/>
            <person name="Morgenstern I."/>
            <person name="Morin E."/>
            <person name="Murat C."/>
            <person name="Nagy L.G."/>
            <person name="Nolan M."/>
            <person name="Ohm R.A."/>
            <person name="Patyshakuliyeva A."/>
            <person name="Rokas A."/>
            <person name="Ruiz-Duenas F.J."/>
            <person name="Sabat G."/>
            <person name="Salamov A."/>
            <person name="Samejima M."/>
            <person name="Schmutz J."/>
            <person name="Slot J.C."/>
            <person name="St John F."/>
            <person name="Stenlid J."/>
            <person name="Sun H."/>
            <person name="Sun S."/>
            <person name="Syed K."/>
            <person name="Tsang A."/>
            <person name="Wiebenga A."/>
            <person name="Young D."/>
            <person name="Pisabarro A."/>
            <person name="Eastwood D.C."/>
            <person name="Martin F."/>
            <person name="Cullen D."/>
            <person name="Grigoriev I.V."/>
            <person name="Hibbett D.S."/>
        </authorList>
    </citation>
    <scope>NUCLEOTIDE SEQUENCE</scope>
    <source>
        <strain evidence="3">FP-58527</strain>
    </source>
</reference>
<dbReference type="STRING" id="743788.S8F0C0"/>
<feature type="region of interest" description="Disordered" evidence="1">
    <location>
        <begin position="519"/>
        <end position="567"/>
    </location>
</feature>
<dbReference type="Proteomes" id="UP000015241">
    <property type="component" value="Unassembled WGS sequence"/>
</dbReference>
<feature type="compositionally biased region" description="Basic residues" evidence="1">
    <location>
        <begin position="879"/>
        <end position="894"/>
    </location>
</feature>
<feature type="compositionally biased region" description="Basic and acidic residues" evidence="1">
    <location>
        <begin position="519"/>
        <end position="528"/>
    </location>
</feature>
<evidence type="ECO:0000313" key="2">
    <source>
        <dbReference type="EMBL" id="EPS95245.1"/>
    </source>
</evidence>
<feature type="compositionally biased region" description="Polar residues" evidence="1">
    <location>
        <begin position="188"/>
        <end position="201"/>
    </location>
</feature>
<evidence type="ECO:0000313" key="3">
    <source>
        <dbReference type="Proteomes" id="UP000015241"/>
    </source>
</evidence>